<reference evidence="7" key="1">
    <citation type="journal article" date="2014" name="Proc. Natl. Acad. Sci. U.S.A.">
        <title>Extensive sampling of basidiomycete genomes demonstrates inadequacy of the white-rot/brown-rot paradigm for wood decay fungi.</title>
        <authorList>
            <person name="Riley R."/>
            <person name="Salamov A.A."/>
            <person name="Brown D.W."/>
            <person name="Nagy L.G."/>
            <person name="Floudas D."/>
            <person name="Held B.W."/>
            <person name="Levasseur A."/>
            <person name="Lombard V."/>
            <person name="Morin E."/>
            <person name="Otillar R."/>
            <person name="Lindquist E.A."/>
            <person name="Sun H."/>
            <person name="LaButti K.M."/>
            <person name="Schmutz J."/>
            <person name="Jabbour D."/>
            <person name="Luo H."/>
            <person name="Baker S.E."/>
            <person name="Pisabarro A.G."/>
            <person name="Walton J.D."/>
            <person name="Blanchette R.A."/>
            <person name="Henrissat B."/>
            <person name="Martin F."/>
            <person name="Cullen D."/>
            <person name="Hibbett D.S."/>
            <person name="Grigoriev I.V."/>
        </authorList>
    </citation>
    <scope>NUCLEOTIDE SEQUENCE [LARGE SCALE GENOMIC DNA]</scope>
    <source>
        <strain evidence="7">PC15</strain>
    </source>
</reference>
<dbReference type="AlphaFoldDB" id="A0A067NCY0"/>
<evidence type="ECO:0000313" key="7">
    <source>
        <dbReference type="Proteomes" id="UP000027073"/>
    </source>
</evidence>
<name>A0A067NCY0_PLEO1</name>
<evidence type="ECO:0000259" key="5">
    <source>
        <dbReference type="Pfam" id="PF06472"/>
    </source>
</evidence>
<dbReference type="Proteomes" id="UP000027073">
    <property type="component" value="Unassembled WGS sequence"/>
</dbReference>
<dbReference type="InterPro" id="IPR050835">
    <property type="entry name" value="ABC_transporter_sub-D"/>
</dbReference>
<dbReference type="PANTHER" id="PTHR11384">
    <property type="entry name" value="ATP-BINDING CASSETTE, SUB-FAMILY D MEMBER"/>
    <property type="match status" value="1"/>
</dbReference>
<evidence type="ECO:0000256" key="2">
    <source>
        <dbReference type="ARBA" id="ARBA00022692"/>
    </source>
</evidence>
<accession>A0A067NCY0</accession>
<gene>
    <name evidence="6" type="ORF">PLEOSDRAFT_160331</name>
</gene>
<dbReference type="GO" id="GO:0005524">
    <property type="term" value="F:ATP binding"/>
    <property type="evidence" value="ECO:0007669"/>
    <property type="project" value="InterPro"/>
</dbReference>
<dbReference type="InterPro" id="IPR011527">
    <property type="entry name" value="ABC1_TM_dom"/>
</dbReference>
<dbReference type="Pfam" id="PF06472">
    <property type="entry name" value="ABC_membrane_2"/>
    <property type="match status" value="1"/>
</dbReference>
<feature type="domain" description="ABC transmembrane type-1" evidence="5">
    <location>
        <begin position="111"/>
        <end position="173"/>
    </location>
</feature>
<dbReference type="GO" id="GO:0015910">
    <property type="term" value="P:long-chain fatty acid import into peroxisome"/>
    <property type="evidence" value="ECO:0007669"/>
    <property type="project" value="TreeGrafter"/>
</dbReference>
<dbReference type="HOGENOM" id="CLU_1278076_0_0_1"/>
<dbReference type="GO" id="GO:0007031">
    <property type="term" value="P:peroxisome organization"/>
    <property type="evidence" value="ECO:0007669"/>
    <property type="project" value="TreeGrafter"/>
</dbReference>
<dbReference type="InParanoid" id="A0A067NCY0"/>
<dbReference type="STRING" id="1137138.A0A067NCY0"/>
<evidence type="ECO:0000256" key="4">
    <source>
        <dbReference type="ARBA" id="ARBA00023136"/>
    </source>
</evidence>
<dbReference type="GO" id="GO:0006635">
    <property type="term" value="P:fatty acid beta-oxidation"/>
    <property type="evidence" value="ECO:0007669"/>
    <property type="project" value="TreeGrafter"/>
</dbReference>
<dbReference type="GO" id="GO:0042760">
    <property type="term" value="P:very long-chain fatty acid catabolic process"/>
    <property type="evidence" value="ECO:0007669"/>
    <property type="project" value="TreeGrafter"/>
</dbReference>
<dbReference type="GO" id="GO:0140359">
    <property type="term" value="F:ABC-type transporter activity"/>
    <property type="evidence" value="ECO:0007669"/>
    <property type="project" value="InterPro"/>
</dbReference>
<evidence type="ECO:0000256" key="1">
    <source>
        <dbReference type="ARBA" id="ARBA00022448"/>
    </source>
</evidence>
<dbReference type="PANTHER" id="PTHR11384:SF67">
    <property type="entry name" value="ATP-BINDING CASSETTE SUB-FAMILY D MEMBER 1"/>
    <property type="match status" value="1"/>
</dbReference>
<sequence>MSPATSTRGQTLWQASRALVRMLHPYRLVGININAPYSRNIPKPSLDILLFTPQLSRTLGIRGMQYITAVRNLLCDDLYSTGGDSCVCEVGARLEGSTAPGWDGMGWIGRESEEIALYNAGARENDILSRAYLRLIKHINSIYKIRIAYERTEDDSTKYMRSAAGYGPVAVPLLFARTKRSLGVQGGAATREKRNLTMLLQVERKLTSRLGVYSSR</sequence>
<proteinExistence type="predicted"/>
<keyword evidence="3" id="KW-1133">Transmembrane helix</keyword>
<dbReference type="VEuPathDB" id="FungiDB:PLEOSDRAFT_160331"/>
<keyword evidence="4" id="KW-0472">Membrane</keyword>
<dbReference type="EMBL" id="KL198010">
    <property type="protein sequence ID" value="KDQ25714.1"/>
    <property type="molecule type" value="Genomic_DNA"/>
</dbReference>
<evidence type="ECO:0000256" key="3">
    <source>
        <dbReference type="ARBA" id="ARBA00022989"/>
    </source>
</evidence>
<keyword evidence="1" id="KW-0813">Transport</keyword>
<dbReference type="GO" id="GO:0005778">
    <property type="term" value="C:peroxisomal membrane"/>
    <property type="evidence" value="ECO:0007669"/>
    <property type="project" value="TreeGrafter"/>
</dbReference>
<protein>
    <recommendedName>
        <fullName evidence="5">ABC transmembrane type-1 domain-containing protein</fullName>
    </recommendedName>
</protein>
<evidence type="ECO:0000313" key="6">
    <source>
        <dbReference type="EMBL" id="KDQ25714.1"/>
    </source>
</evidence>
<organism evidence="6 7">
    <name type="scientific">Pleurotus ostreatus (strain PC15)</name>
    <name type="common">Oyster mushroom</name>
    <dbReference type="NCBI Taxonomy" id="1137138"/>
    <lineage>
        <taxon>Eukaryota</taxon>
        <taxon>Fungi</taxon>
        <taxon>Dikarya</taxon>
        <taxon>Basidiomycota</taxon>
        <taxon>Agaricomycotina</taxon>
        <taxon>Agaricomycetes</taxon>
        <taxon>Agaricomycetidae</taxon>
        <taxon>Agaricales</taxon>
        <taxon>Pleurotineae</taxon>
        <taxon>Pleurotaceae</taxon>
        <taxon>Pleurotus</taxon>
    </lineage>
</organism>
<keyword evidence="2" id="KW-0812">Transmembrane</keyword>
<dbReference type="GO" id="GO:0005324">
    <property type="term" value="F:long-chain fatty acid transmembrane transporter activity"/>
    <property type="evidence" value="ECO:0007669"/>
    <property type="project" value="TreeGrafter"/>
</dbReference>